<dbReference type="AlphaFoldDB" id="A0A074YTG4"/>
<accession>A0A074YTG4</accession>
<evidence type="ECO:0000256" key="4">
    <source>
        <dbReference type="ARBA" id="ARBA00023002"/>
    </source>
</evidence>
<organism evidence="6 7">
    <name type="scientific">Aureobasidium subglaciale (strain EXF-2481)</name>
    <name type="common">Aureobasidium pullulans var. subglaciale</name>
    <dbReference type="NCBI Taxonomy" id="1043005"/>
    <lineage>
        <taxon>Eukaryota</taxon>
        <taxon>Fungi</taxon>
        <taxon>Dikarya</taxon>
        <taxon>Ascomycota</taxon>
        <taxon>Pezizomycotina</taxon>
        <taxon>Dothideomycetes</taxon>
        <taxon>Dothideomycetidae</taxon>
        <taxon>Dothideales</taxon>
        <taxon>Saccotheciaceae</taxon>
        <taxon>Aureobasidium</taxon>
    </lineage>
</organism>
<dbReference type="Gene3D" id="3.50.50.60">
    <property type="entry name" value="FAD/NAD(P)-binding domain"/>
    <property type="match status" value="1"/>
</dbReference>
<protein>
    <recommendedName>
        <fullName evidence="8">FAD-binding domain-containing protein</fullName>
    </recommendedName>
</protein>
<gene>
    <name evidence="6" type="ORF">AUEXF2481DRAFT_37948</name>
</gene>
<evidence type="ECO:0000256" key="1">
    <source>
        <dbReference type="ARBA" id="ARBA00001974"/>
    </source>
</evidence>
<dbReference type="SUPFAM" id="SSF51905">
    <property type="entry name" value="FAD/NAD(P)-binding domain"/>
    <property type="match status" value="1"/>
</dbReference>
<name>A0A074YTG4_AURSE</name>
<feature type="non-terminal residue" evidence="6">
    <location>
        <position position="110"/>
    </location>
</feature>
<sequence length="110" mass="11811">MRMYNGLTGEIMKDVLIAGKIVRVSRRKLRIFVAEGVDVKYNHSLVGIQYDDDNTVTAVFADGSTETGLLIVGADGPCSAVRSLIIGEEEGAAKPLENALHTDITIHPGD</sequence>
<dbReference type="Proteomes" id="UP000030641">
    <property type="component" value="Unassembled WGS sequence"/>
</dbReference>
<dbReference type="InterPro" id="IPR036188">
    <property type="entry name" value="FAD/NAD-bd_sf"/>
</dbReference>
<dbReference type="HOGENOM" id="CLU_2176932_0_0_1"/>
<dbReference type="EMBL" id="KL584754">
    <property type="protein sequence ID" value="KEQ97427.1"/>
    <property type="molecule type" value="Genomic_DNA"/>
</dbReference>
<dbReference type="GeneID" id="25365975"/>
<keyword evidence="7" id="KW-1185">Reference proteome</keyword>
<dbReference type="OrthoDB" id="47494at2759"/>
<keyword evidence="3" id="KW-0274">FAD</keyword>
<keyword evidence="2" id="KW-0285">Flavoprotein</keyword>
<keyword evidence="4" id="KW-0560">Oxidoreductase</keyword>
<dbReference type="GO" id="GO:0004497">
    <property type="term" value="F:monooxygenase activity"/>
    <property type="evidence" value="ECO:0007669"/>
    <property type="project" value="UniProtKB-KW"/>
</dbReference>
<dbReference type="STRING" id="1043005.A0A074YTG4"/>
<keyword evidence="5" id="KW-0503">Monooxygenase</keyword>
<evidence type="ECO:0000256" key="2">
    <source>
        <dbReference type="ARBA" id="ARBA00022630"/>
    </source>
</evidence>
<dbReference type="InParanoid" id="A0A074YTG4"/>
<evidence type="ECO:0000313" key="7">
    <source>
        <dbReference type="Proteomes" id="UP000030641"/>
    </source>
</evidence>
<dbReference type="PANTHER" id="PTHR47178">
    <property type="entry name" value="MONOOXYGENASE, FAD-BINDING"/>
    <property type="match status" value="1"/>
</dbReference>
<evidence type="ECO:0008006" key="8">
    <source>
        <dbReference type="Google" id="ProtNLM"/>
    </source>
</evidence>
<evidence type="ECO:0000313" key="6">
    <source>
        <dbReference type="EMBL" id="KEQ97427.1"/>
    </source>
</evidence>
<evidence type="ECO:0000256" key="5">
    <source>
        <dbReference type="ARBA" id="ARBA00023033"/>
    </source>
</evidence>
<evidence type="ECO:0000256" key="3">
    <source>
        <dbReference type="ARBA" id="ARBA00022827"/>
    </source>
</evidence>
<reference evidence="6 7" key="1">
    <citation type="journal article" date="2014" name="BMC Genomics">
        <title>Genome sequencing of four Aureobasidium pullulans varieties: biotechnological potential, stress tolerance, and description of new species.</title>
        <authorList>
            <person name="Gostin Ar C."/>
            <person name="Ohm R.A."/>
            <person name="Kogej T."/>
            <person name="Sonjak S."/>
            <person name="Turk M."/>
            <person name="Zajc J."/>
            <person name="Zalar P."/>
            <person name="Grube M."/>
            <person name="Sun H."/>
            <person name="Han J."/>
            <person name="Sharma A."/>
            <person name="Chiniquy J."/>
            <person name="Ngan C.Y."/>
            <person name="Lipzen A."/>
            <person name="Barry K."/>
            <person name="Grigoriev I.V."/>
            <person name="Gunde-Cimerman N."/>
        </authorList>
    </citation>
    <scope>NUCLEOTIDE SEQUENCE [LARGE SCALE GENOMIC DNA]</scope>
    <source>
        <strain evidence="6 7">EXF-2481</strain>
    </source>
</reference>
<dbReference type="PANTHER" id="PTHR47178:SF3">
    <property type="entry name" value="FAD-BINDING DOMAIN-CONTAINING PROTEIN"/>
    <property type="match status" value="1"/>
</dbReference>
<comment type="cofactor">
    <cofactor evidence="1">
        <name>FAD</name>
        <dbReference type="ChEBI" id="CHEBI:57692"/>
    </cofactor>
</comment>
<proteinExistence type="predicted"/>
<dbReference type="RefSeq" id="XP_013345892.1">
    <property type="nucleotide sequence ID" value="XM_013490438.1"/>
</dbReference>